<keyword evidence="2" id="KW-1185">Reference proteome</keyword>
<dbReference type="AlphaFoldDB" id="A0A246S477"/>
<protein>
    <submittedName>
        <fullName evidence="1">Uncharacterized protein</fullName>
    </submittedName>
</protein>
<organism evidence="1 2">
    <name type="scientific">Halomonas campaniensis</name>
    <dbReference type="NCBI Taxonomy" id="213554"/>
    <lineage>
        <taxon>Bacteria</taxon>
        <taxon>Pseudomonadati</taxon>
        <taxon>Pseudomonadota</taxon>
        <taxon>Gammaproteobacteria</taxon>
        <taxon>Oceanospirillales</taxon>
        <taxon>Halomonadaceae</taxon>
        <taxon>Halomonas</taxon>
    </lineage>
</organism>
<gene>
    <name evidence="1" type="ORF">JI62_01205</name>
</gene>
<dbReference type="EMBL" id="JPUA01000003">
    <property type="protein sequence ID" value="OWV31265.1"/>
    <property type="molecule type" value="Genomic_DNA"/>
</dbReference>
<evidence type="ECO:0000313" key="1">
    <source>
        <dbReference type="EMBL" id="OWV31265.1"/>
    </source>
</evidence>
<comment type="caution">
    <text evidence="1">The sequence shown here is derived from an EMBL/GenBank/DDBJ whole genome shotgun (WGS) entry which is preliminary data.</text>
</comment>
<proteinExistence type="predicted"/>
<reference evidence="1 2" key="1">
    <citation type="submission" date="2014-08" db="EMBL/GenBank/DDBJ databases">
        <title>Draft genome sequence of a novel L-asparaginase producing marine bacterium, Halomonas campaniensis.</title>
        <authorList>
            <person name="Sundarakrishnan B."/>
            <person name="Moushumi Priya A."/>
            <person name="Raman G."/>
            <person name="Sakthivel N."/>
            <person name="Park S."/>
            <person name="Jayachandran S."/>
        </authorList>
    </citation>
    <scope>NUCLEOTIDE SEQUENCE [LARGE SCALE GENOMIC DNA]</scope>
    <source>
        <strain evidence="1 2">SK03</strain>
    </source>
</reference>
<name>A0A246S477_9GAMM</name>
<dbReference type="RefSeq" id="WP_088698419.1">
    <property type="nucleotide sequence ID" value="NZ_JPUA01000003.1"/>
</dbReference>
<accession>A0A246S477</accession>
<sequence>MMTPVPGYNVERKEIYRAIAAVRMVKALKRKPVLFIIHRPSAFLPMPEYRFHAIEIPIHCLQE</sequence>
<dbReference type="Proteomes" id="UP000197334">
    <property type="component" value="Unassembled WGS sequence"/>
</dbReference>
<evidence type="ECO:0000313" key="2">
    <source>
        <dbReference type="Proteomes" id="UP000197334"/>
    </source>
</evidence>